<organism evidence="2 3">
    <name type="scientific">Silvanigrella paludirubra</name>
    <dbReference type="NCBI Taxonomy" id="2499159"/>
    <lineage>
        <taxon>Bacteria</taxon>
        <taxon>Pseudomonadati</taxon>
        <taxon>Bdellovibrionota</taxon>
        <taxon>Oligoflexia</taxon>
        <taxon>Silvanigrellales</taxon>
        <taxon>Silvanigrellaceae</taxon>
        <taxon>Silvanigrella</taxon>
    </lineage>
</organism>
<dbReference type="EMBL" id="WFLM01000009">
    <property type="protein sequence ID" value="KAB8035847.1"/>
    <property type="molecule type" value="Genomic_DNA"/>
</dbReference>
<dbReference type="Pfam" id="PF18352">
    <property type="entry name" value="Gp138_N"/>
    <property type="match status" value="1"/>
</dbReference>
<accession>A0A6N6VP94</accession>
<gene>
    <name evidence="2" type="ORF">GCL60_16590</name>
</gene>
<dbReference type="InterPro" id="IPR037026">
    <property type="entry name" value="Vgr_OB-fold_dom_sf"/>
</dbReference>
<dbReference type="Gene3D" id="2.40.50.230">
    <property type="entry name" value="Gp5 N-terminal domain"/>
    <property type="match status" value="1"/>
</dbReference>
<comment type="caution">
    <text evidence="2">The sequence shown here is derived from an EMBL/GenBank/DDBJ whole genome shotgun (WGS) entry which is preliminary data.</text>
</comment>
<dbReference type="OrthoDB" id="1903830at2"/>
<reference evidence="2 3" key="1">
    <citation type="submission" date="2019-10" db="EMBL/GenBank/DDBJ databases">
        <title>New species of Slilvanegrellaceae.</title>
        <authorList>
            <person name="Pitt A."/>
            <person name="Hahn M.W."/>
        </authorList>
    </citation>
    <scope>NUCLEOTIDE SEQUENCE [LARGE SCALE GENOMIC DNA]</scope>
    <source>
        <strain evidence="2 3">SP-Ram-0.45-NSY-1</strain>
    </source>
</reference>
<dbReference type="RefSeq" id="WP_153421872.1">
    <property type="nucleotide sequence ID" value="NZ_WFLM01000009.1"/>
</dbReference>
<protein>
    <recommendedName>
        <fullName evidence="1">Phage protein Gp138 N-terminal domain-containing protein</fullName>
    </recommendedName>
</protein>
<sequence length="257" mass="28602">MSTPSFYQIIYDAIDSNIKKIHTAMPAIVKSYDEKLQKISVQPCFMDKEIDVITGLEIPRPLPVIQSVPVLFPRTKLSYIHFPIDIGDYVLLIFLERSIDNYTQTGGLVESDSNYKHELSDCVALAGFYPFSQPMLGVNKKALQIVNSLSEIKLTDDGKIYLSNRGAVSTEAKLPDEPLVLGNILVEFANKLIESIDKIADALQKNIGVGNLGAPVTASPSLITELKKIQIDLKENKIIYLDNNETNINSNHFFGEK</sequence>
<dbReference type="Proteomes" id="UP000437748">
    <property type="component" value="Unassembled WGS sequence"/>
</dbReference>
<dbReference type="InterPro" id="IPR041599">
    <property type="entry name" value="Gp138_N"/>
</dbReference>
<keyword evidence="3" id="KW-1185">Reference proteome</keyword>
<evidence type="ECO:0000313" key="3">
    <source>
        <dbReference type="Proteomes" id="UP000437748"/>
    </source>
</evidence>
<evidence type="ECO:0000313" key="2">
    <source>
        <dbReference type="EMBL" id="KAB8035847.1"/>
    </source>
</evidence>
<dbReference type="AlphaFoldDB" id="A0A6N6VP94"/>
<name>A0A6N6VP94_9BACT</name>
<feature type="domain" description="Phage protein Gp138 N-terminal" evidence="1">
    <location>
        <begin position="25"/>
        <end position="127"/>
    </location>
</feature>
<evidence type="ECO:0000259" key="1">
    <source>
        <dbReference type="Pfam" id="PF18352"/>
    </source>
</evidence>
<proteinExistence type="predicted"/>